<dbReference type="Gene3D" id="3.60.40.10">
    <property type="entry name" value="PPM-type phosphatase domain"/>
    <property type="match status" value="1"/>
</dbReference>
<comment type="caution">
    <text evidence="2">The sequence shown here is derived from an EMBL/GenBank/DDBJ whole genome shotgun (WGS) entry which is preliminary data.</text>
</comment>
<dbReference type="SUPFAM" id="SSF81606">
    <property type="entry name" value="PP2C-like"/>
    <property type="match status" value="1"/>
</dbReference>
<organism evidence="2 3">
    <name type="scientific">Facklamia lactis</name>
    <dbReference type="NCBI Taxonomy" id="2749967"/>
    <lineage>
        <taxon>Bacteria</taxon>
        <taxon>Bacillati</taxon>
        <taxon>Bacillota</taxon>
        <taxon>Bacilli</taxon>
        <taxon>Lactobacillales</taxon>
        <taxon>Aerococcaceae</taxon>
        <taxon>Facklamia</taxon>
    </lineage>
</organism>
<reference evidence="2 3" key="1">
    <citation type="submission" date="2020-07" db="EMBL/GenBank/DDBJ databases">
        <title>Facklamia lactis sp. nov., isolated from raw milk.</title>
        <authorList>
            <person name="Doll E.V."/>
            <person name="Huptas C."/>
            <person name="Staib L."/>
            <person name="Wenning M."/>
            <person name="Scherer S."/>
        </authorList>
    </citation>
    <scope>NUCLEOTIDE SEQUENCE [LARGE SCALE GENOMIC DNA]</scope>
    <source>
        <strain evidence="2 3">DSM 111018</strain>
    </source>
</reference>
<dbReference type="InterPro" id="IPR001932">
    <property type="entry name" value="PPM-type_phosphatase-like_dom"/>
</dbReference>
<dbReference type="InterPro" id="IPR036457">
    <property type="entry name" value="PPM-type-like_dom_sf"/>
</dbReference>
<dbReference type="RefSeq" id="WP_197113931.1">
    <property type="nucleotide sequence ID" value="NZ_JACBXQ010000001.1"/>
</dbReference>
<dbReference type="SMART" id="SM00332">
    <property type="entry name" value="PP2Cc"/>
    <property type="match status" value="1"/>
</dbReference>
<feature type="domain" description="PPM-type phosphatase" evidence="1">
    <location>
        <begin position="2"/>
        <end position="242"/>
    </location>
</feature>
<dbReference type="InterPro" id="IPR015655">
    <property type="entry name" value="PP2C"/>
</dbReference>
<accession>A0ABS0LN37</accession>
<evidence type="ECO:0000259" key="1">
    <source>
        <dbReference type="PROSITE" id="PS51746"/>
    </source>
</evidence>
<dbReference type="SMART" id="SM00331">
    <property type="entry name" value="PP2C_SIG"/>
    <property type="match status" value="1"/>
</dbReference>
<sequence length="253" mass="28047">MDITVHSSIGQRRSSNQDYADYFYSQNQQVLLVLCDGVGGNLAGDVASRKTTEFIGRKFEQIDLEFDRKAMEEWLRMIIEEVNDYILAESNKDSDYGGMGTTLVLASIVNDEVIIAHVGDSRAYAYNEGNLEQLTEDHSLVNELIKSGEITPEEGLQHPRRNVVTQSIGSPSRPEPEINYLASDQIEILLLCSDGLSNMISDEEITQIIQEHKEIKKIGTVLIDAANHAGGLDNITIILVRNLTHADEKGGQA</sequence>
<evidence type="ECO:0000313" key="2">
    <source>
        <dbReference type="EMBL" id="MBG9985523.1"/>
    </source>
</evidence>
<keyword evidence="3" id="KW-1185">Reference proteome</keyword>
<protein>
    <submittedName>
        <fullName evidence="2">Stp1/IreP family PP2C-type Ser/Thr phosphatase</fullName>
    </submittedName>
</protein>
<dbReference type="EMBL" id="JACBXQ010000001">
    <property type="protein sequence ID" value="MBG9985523.1"/>
    <property type="molecule type" value="Genomic_DNA"/>
</dbReference>
<dbReference type="CDD" id="cd00143">
    <property type="entry name" value="PP2Cc"/>
    <property type="match status" value="1"/>
</dbReference>
<dbReference type="Pfam" id="PF13672">
    <property type="entry name" value="PP2C_2"/>
    <property type="match status" value="1"/>
</dbReference>
<dbReference type="PROSITE" id="PS51746">
    <property type="entry name" value="PPM_2"/>
    <property type="match status" value="1"/>
</dbReference>
<dbReference type="PANTHER" id="PTHR47992">
    <property type="entry name" value="PROTEIN PHOSPHATASE"/>
    <property type="match status" value="1"/>
</dbReference>
<gene>
    <name evidence="2" type="ORF">HZY91_01280</name>
</gene>
<dbReference type="Proteomes" id="UP000721415">
    <property type="component" value="Unassembled WGS sequence"/>
</dbReference>
<proteinExistence type="predicted"/>
<dbReference type="NCBIfam" id="NF033484">
    <property type="entry name" value="Stp1_PP2C_phos"/>
    <property type="match status" value="1"/>
</dbReference>
<name>A0ABS0LN37_9LACT</name>
<evidence type="ECO:0000313" key="3">
    <source>
        <dbReference type="Proteomes" id="UP000721415"/>
    </source>
</evidence>